<organism evidence="1 2">
    <name type="scientific">Kickxella alabastrina</name>
    <dbReference type="NCBI Taxonomy" id="61397"/>
    <lineage>
        <taxon>Eukaryota</taxon>
        <taxon>Fungi</taxon>
        <taxon>Fungi incertae sedis</taxon>
        <taxon>Zoopagomycota</taxon>
        <taxon>Kickxellomycotina</taxon>
        <taxon>Kickxellomycetes</taxon>
        <taxon>Kickxellales</taxon>
        <taxon>Kickxellaceae</taxon>
        <taxon>Kickxella</taxon>
    </lineage>
</organism>
<feature type="non-terminal residue" evidence="1">
    <location>
        <position position="242"/>
    </location>
</feature>
<protein>
    <submittedName>
        <fullName evidence="1">Serine/threonine kinase</fullName>
        <ecNumber evidence="1">2.7.11.13</ecNumber>
    </submittedName>
</protein>
<dbReference type="Proteomes" id="UP001150581">
    <property type="component" value="Unassembled WGS sequence"/>
</dbReference>
<name>A0ACC1HVH2_9FUNG</name>
<keyword evidence="1" id="KW-0808">Transferase</keyword>
<keyword evidence="2" id="KW-1185">Reference proteome</keyword>
<accession>A0ACC1HVH2</accession>
<keyword evidence="1" id="KW-0418">Kinase</keyword>
<comment type="caution">
    <text evidence="1">The sequence shown here is derived from an EMBL/GenBank/DDBJ whole genome shotgun (WGS) entry which is preliminary data.</text>
</comment>
<gene>
    <name evidence="1" type="primary">PKC1_3</name>
    <name evidence="1" type="ORF">LPJ66_012212</name>
</gene>
<dbReference type="EC" id="2.7.11.13" evidence="1"/>
<proteinExistence type="predicted"/>
<reference evidence="1" key="1">
    <citation type="submission" date="2022-07" db="EMBL/GenBank/DDBJ databases">
        <title>Phylogenomic reconstructions and comparative analyses of Kickxellomycotina fungi.</title>
        <authorList>
            <person name="Reynolds N.K."/>
            <person name="Stajich J.E."/>
            <person name="Barry K."/>
            <person name="Grigoriev I.V."/>
            <person name="Crous P."/>
            <person name="Smith M.E."/>
        </authorList>
    </citation>
    <scope>NUCLEOTIDE SEQUENCE</scope>
    <source>
        <strain evidence="1">Benny 63K</strain>
    </source>
</reference>
<dbReference type="EMBL" id="JANBPG010004305">
    <property type="protein sequence ID" value="KAJ1876916.1"/>
    <property type="molecule type" value="Genomic_DNA"/>
</dbReference>
<evidence type="ECO:0000313" key="2">
    <source>
        <dbReference type="Proteomes" id="UP001150581"/>
    </source>
</evidence>
<evidence type="ECO:0000313" key="1">
    <source>
        <dbReference type="EMBL" id="KAJ1876916.1"/>
    </source>
</evidence>
<sequence>MIAEAEQRVTYLEAEFRRLSQKKDDRNSIKSGGNGSVLDNGSPTSMTASERSGGRPHSQSFSKLDLRKTSSHLSVHKISLKVHEVAYKLEVERKIRDNANRIRRLYSNDYRQGSKDKIAQITDSDRILHETNDRIRLLEYSLKMYQSLYVDYADDDDETVNEDEYSGGLYQPAMRRPITGKLQLRIHRAKNLRRAPIHTRSFRSPQQFVVVKIDGRACGTTPIVRDSVFNYYFEIEVKKASE</sequence>